<dbReference type="EMBL" id="CAEKDK010000002">
    <property type="protein sequence ID" value="CAB4270855.1"/>
    <property type="molecule type" value="Genomic_DNA"/>
</dbReference>
<reference evidence="4" key="1">
    <citation type="journal article" date="2020" name="Genome Biol.">
        <title>Gamete binning: chromosome-level and haplotype-resolved genome assembly enabled by high-throughput single-cell sequencing of gamete genomes.</title>
        <authorList>
            <person name="Campoy J.A."/>
            <person name="Sun H."/>
            <person name="Goel M."/>
            <person name="Jiao W.-B."/>
            <person name="Folz-Donahue K."/>
            <person name="Wang N."/>
            <person name="Rubio M."/>
            <person name="Liu C."/>
            <person name="Kukat C."/>
            <person name="Ruiz D."/>
            <person name="Huettel B."/>
            <person name="Schneeberger K."/>
        </authorList>
    </citation>
    <scope>NUCLEOTIDE SEQUENCE [LARGE SCALE GENOMIC DNA]</scope>
    <source>
        <strain evidence="4">cv. Rojo Pasion</strain>
    </source>
</reference>
<evidence type="ECO:0000313" key="2">
    <source>
        <dbReference type="EMBL" id="CAB4301286.1"/>
    </source>
</evidence>
<proteinExistence type="predicted"/>
<evidence type="ECO:0000313" key="1">
    <source>
        <dbReference type="EMBL" id="CAB4270855.1"/>
    </source>
</evidence>
<keyword evidence="4" id="KW-1185">Reference proteome</keyword>
<organism evidence="1 3">
    <name type="scientific">Prunus armeniaca</name>
    <name type="common">Apricot</name>
    <name type="synonym">Armeniaca vulgaris</name>
    <dbReference type="NCBI Taxonomy" id="36596"/>
    <lineage>
        <taxon>Eukaryota</taxon>
        <taxon>Viridiplantae</taxon>
        <taxon>Streptophyta</taxon>
        <taxon>Embryophyta</taxon>
        <taxon>Tracheophyta</taxon>
        <taxon>Spermatophyta</taxon>
        <taxon>Magnoliopsida</taxon>
        <taxon>eudicotyledons</taxon>
        <taxon>Gunneridae</taxon>
        <taxon>Pentapetalae</taxon>
        <taxon>rosids</taxon>
        <taxon>fabids</taxon>
        <taxon>Rosales</taxon>
        <taxon>Rosaceae</taxon>
        <taxon>Amygdaloideae</taxon>
        <taxon>Amygdaleae</taxon>
        <taxon>Prunus</taxon>
    </lineage>
</organism>
<dbReference type="Proteomes" id="UP000507245">
    <property type="component" value="Unassembled WGS sequence"/>
</dbReference>
<protein>
    <submittedName>
        <fullName evidence="1">Uncharacterized protein</fullName>
    </submittedName>
</protein>
<evidence type="ECO:0000313" key="3">
    <source>
        <dbReference type="Proteomes" id="UP000507222"/>
    </source>
</evidence>
<dbReference type="EMBL" id="CAEKKB010000002">
    <property type="protein sequence ID" value="CAB4301286.1"/>
    <property type="molecule type" value="Genomic_DNA"/>
</dbReference>
<evidence type="ECO:0000313" key="4">
    <source>
        <dbReference type="Proteomes" id="UP000507245"/>
    </source>
</evidence>
<dbReference type="AlphaFoldDB" id="A0A6J5U6U8"/>
<gene>
    <name evidence="1" type="ORF">CURHAP_LOCUS17162</name>
    <name evidence="2" type="ORF">ORAREDHAP_LOCUS16779</name>
</gene>
<name>A0A6J5U6U8_PRUAR</name>
<dbReference type="Proteomes" id="UP000507222">
    <property type="component" value="Unassembled WGS sequence"/>
</dbReference>
<sequence>MGQLRNPIVQAFFRSLLYGVCKIAFALLVKVELGCTSESIIILGYQVIIDMLGLTYNCNQTEPLDKKKKTMITLVEMKWKWRSHHYDANKLT</sequence>
<accession>A0A6J5U6U8</accession>
<reference evidence="1 3" key="2">
    <citation type="submission" date="2020-05" db="EMBL/GenBank/DDBJ databases">
        <authorList>
            <person name="Campoy J."/>
            <person name="Schneeberger K."/>
            <person name="Spophaly S."/>
        </authorList>
    </citation>
    <scope>NUCLEOTIDE SEQUENCE [LARGE SCALE GENOMIC DNA]</scope>
    <source>
        <strain evidence="1">PruArmRojPasFocal</strain>
    </source>
</reference>